<dbReference type="InterPro" id="IPR051537">
    <property type="entry name" value="DNA_Adenine_Mtase"/>
</dbReference>
<dbReference type="GO" id="GO:0009307">
    <property type="term" value="P:DNA restriction-modification system"/>
    <property type="evidence" value="ECO:0007669"/>
    <property type="project" value="UniProtKB-KW"/>
</dbReference>
<organism evidence="10 11">
    <name type="scientific">Candidatus Desulfatibia profunda</name>
    <dbReference type="NCBI Taxonomy" id="2841695"/>
    <lineage>
        <taxon>Bacteria</taxon>
        <taxon>Pseudomonadati</taxon>
        <taxon>Thermodesulfobacteriota</taxon>
        <taxon>Desulfobacteria</taxon>
        <taxon>Desulfobacterales</taxon>
        <taxon>Desulfobacterales incertae sedis</taxon>
        <taxon>Candidatus Desulfatibia</taxon>
    </lineage>
</organism>
<feature type="domain" description="N6 adenine-specific DNA methyltransferase N-terminal" evidence="9">
    <location>
        <begin position="5"/>
        <end position="127"/>
    </location>
</feature>
<evidence type="ECO:0000256" key="3">
    <source>
        <dbReference type="ARBA" id="ARBA00022603"/>
    </source>
</evidence>
<dbReference type="Proteomes" id="UP000603434">
    <property type="component" value="Unassembled WGS sequence"/>
</dbReference>
<evidence type="ECO:0000256" key="5">
    <source>
        <dbReference type="ARBA" id="ARBA00022691"/>
    </source>
</evidence>
<dbReference type="EMBL" id="JACNJH010000107">
    <property type="protein sequence ID" value="MBC8360794.1"/>
    <property type="molecule type" value="Genomic_DNA"/>
</dbReference>
<gene>
    <name evidence="10" type="ORF">H8E23_05305</name>
</gene>
<dbReference type="InterPro" id="IPR022749">
    <property type="entry name" value="D12N6_MeTrfase_N"/>
</dbReference>
<proteinExistence type="inferred from homology"/>
<feature type="domain" description="DNA methylase adenine-specific" evidence="8">
    <location>
        <begin position="255"/>
        <end position="509"/>
    </location>
</feature>
<keyword evidence="4" id="KW-0808">Transferase</keyword>
<evidence type="ECO:0000256" key="2">
    <source>
        <dbReference type="ARBA" id="ARBA00011900"/>
    </source>
</evidence>
<comment type="catalytic activity">
    <reaction evidence="7">
        <text>a 2'-deoxyadenosine in DNA + S-adenosyl-L-methionine = an N(6)-methyl-2'-deoxyadenosine in DNA + S-adenosyl-L-homocysteine + H(+)</text>
        <dbReference type="Rhea" id="RHEA:15197"/>
        <dbReference type="Rhea" id="RHEA-COMP:12418"/>
        <dbReference type="Rhea" id="RHEA-COMP:12419"/>
        <dbReference type="ChEBI" id="CHEBI:15378"/>
        <dbReference type="ChEBI" id="CHEBI:57856"/>
        <dbReference type="ChEBI" id="CHEBI:59789"/>
        <dbReference type="ChEBI" id="CHEBI:90615"/>
        <dbReference type="ChEBI" id="CHEBI:90616"/>
        <dbReference type="EC" id="2.1.1.72"/>
    </reaction>
</comment>
<keyword evidence="6" id="KW-0680">Restriction system</keyword>
<evidence type="ECO:0000313" key="10">
    <source>
        <dbReference type="EMBL" id="MBC8360794.1"/>
    </source>
</evidence>
<accession>A0A8J6NMH3</accession>
<evidence type="ECO:0000313" key="11">
    <source>
        <dbReference type="Proteomes" id="UP000603434"/>
    </source>
</evidence>
<keyword evidence="5" id="KW-0949">S-adenosyl-L-methionine</keyword>
<sequence>MDQEIRRKLRRITDILWAGGVTNPVTYIEQISYLIYLKLLDEEESNRELRDRLDAGNGKRLFPDQAERYRWMKWRFFSGNKLRDFIRDEVFPYMASLVKDEPQVAEYFRDAVLEITDPNVLKEVVDELDTIDFRKLGPDVKGDIFEYLLTHLGQSALNGQFRTPRQIRAFMVAMVDPDIGDTINDPACGTAGFLIDTVDHLLAKYSETPQEIPIYGEEWLEKRGQSLKEAKKAIPNLQTYRKGAGERIPDWGVLEASIYGTDVSRQMMRISMMNLVLHGIGKARLKRANVLSEIGGQSEEDLNRCYKVILSNPPFAGVLPKESIRQDLPTSSKKSELLFLALMMETLAPGGRCAVVVPEGALFGSSNAHKSLRQKLVRDFKILAVVSLPAGVFKPYAGVKTSVLVFRKPISDAKKGKAATEKMWFYDVKNDGFDPDKIQGGVRPETPDKNDIPGLLTVWAEYKKSNFKMPPGVEANTILPPGSEEPKSWWATFETVEAGDFNLTASHYKPQLGEDVPDDDPSDLIREVIEIEKEITAGLEKLLNDVEAMG</sequence>
<dbReference type="EC" id="2.1.1.72" evidence="2"/>
<evidence type="ECO:0000256" key="7">
    <source>
        <dbReference type="ARBA" id="ARBA00047942"/>
    </source>
</evidence>
<protein>
    <recommendedName>
        <fullName evidence="2">site-specific DNA-methyltransferase (adenine-specific)</fullName>
        <ecNumber evidence="2">2.1.1.72</ecNumber>
    </recommendedName>
</protein>
<dbReference type="Gene3D" id="1.20.1260.30">
    <property type="match status" value="1"/>
</dbReference>
<comment type="caution">
    <text evidence="10">The sequence shown here is derived from an EMBL/GenBank/DDBJ whole genome shotgun (WGS) entry which is preliminary data.</text>
</comment>
<evidence type="ECO:0000256" key="1">
    <source>
        <dbReference type="ARBA" id="ARBA00006594"/>
    </source>
</evidence>
<feature type="domain" description="DNA methylase adenine-specific" evidence="8">
    <location>
        <begin position="139"/>
        <end position="219"/>
    </location>
</feature>
<dbReference type="InterPro" id="IPR038333">
    <property type="entry name" value="T1MK-like_N_sf"/>
</dbReference>
<reference evidence="10 11" key="1">
    <citation type="submission" date="2020-08" db="EMBL/GenBank/DDBJ databases">
        <title>Bridging the membrane lipid divide: bacteria of the FCB group superphylum have the potential to synthesize archaeal ether lipids.</title>
        <authorList>
            <person name="Villanueva L."/>
            <person name="Von Meijenfeldt F.A.B."/>
            <person name="Westbye A.B."/>
            <person name="Yadav S."/>
            <person name="Hopmans E.C."/>
            <person name="Dutilh B.E."/>
            <person name="Sinninghe Damste J.S."/>
        </authorList>
    </citation>
    <scope>NUCLEOTIDE SEQUENCE [LARGE SCALE GENOMIC DNA]</scope>
    <source>
        <strain evidence="10">NIOZ-UU30</strain>
    </source>
</reference>
<dbReference type="AlphaFoldDB" id="A0A8J6NMH3"/>
<dbReference type="PANTHER" id="PTHR42933:SF3">
    <property type="entry name" value="TYPE I RESTRICTION ENZYME MJAVIII METHYLASE SUBUNIT"/>
    <property type="match status" value="1"/>
</dbReference>
<dbReference type="GO" id="GO:0032259">
    <property type="term" value="P:methylation"/>
    <property type="evidence" value="ECO:0007669"/>
    <property type="project" value="UniProtKB-KW"/>
</dbReference>
<dbReference type="GO" id="GO:0009007">
    <property type="term" value="F:site-specific DNA-methyltransferase (adenine-specific) activity"/>
    <property type="evidence" value="ECO:0007669"/>
    <property type="project" value="UniProtKB-EC"/>
</dbReference>
<dbReference type="PANTHER" id="PTHR42933">
    <property type="entry name" value="SLR6095 PROTEIN"/>
    <property type="match status" value="1"/>
</dbReference>
<dbReference type="Pfam" id="PF02384">
    <property type="entry name" value="N6_Mtase"/>
    <property type="match status" value="2"/>
</dbReference>
<dbReference type="InterPro" id="IPR003356">
    <property type="entry name" value="DNA_methylase_A-5"/>
</dbReference>
<dbReference type="InterPro" id="IPR029063">
    <property type="entry name" value="SAM-dependent_MTases_sf"/>
</dbReference>
<evidence type="ECO:0000256" key="6">
    <source>
        <dbReference type="ARBA" id="ARBA00022747"/>
    </source>
</evidence>
<evidence type="ECO:0000256" key="4">
    <source>
        <dbReference type="ARBA" id="ARBA00022679"/>
    </source>
</evidence>
<dbReference type="Gene3D" id="3.40.50.150">
    <property type="entry name" value="Vaccinia Virus protein VP39"/>
    <property type="match status" value="1"/>
</dbReference>
<comment type="similarity">
    <text evidence="1">Belongs to the N(4)/N(6)-methyltransferase family.</text>
</comment>
<name>A0A8J6NMH3_9BACT</name>
<dbReference type="GO" id="GO:0003677">
    <property type="term" value="F:DNA binding"/>
    <property type="evidence" value="ECO:0007669"/>
    <property type="project" value="InterPro"/>
</dbReference>
<keyword evidence="3 10" id="KW-0489">Methyltransferase</keyword>
<dbReference type="SUPFAM" id="SSF53335">
    <property type="entry name" value="S-adenosyl-L-methionine-dependent methyltransferases"/>
    <property type="match status" value="1"/>
</dbReference>
<dbReference type="Pfam" id="PF12161">
    <property type="entry name" value="HsdM_N"/>
    <property type="match status" value="1"/>
</dbReference>
<evidence type="ECO:0000259" key="8">
    <source>
        <dbReference type="Pfam" id="PF02384"/>
    </source>
</evidence>
<evidence type="ECO:0000259" key="9">
    <source>
        <dbReference type="Pfam" id="PF12161"/>
    </source>
</evidence>
<dbReference type="GO" id="GO:0008170">
    <property type="term" value="F:N-methyltransferase activity"/>
    <property type="evidence" value="ECO:0007669"/>
    <property type="project" value="InterPro"/>
</dbReference>
<dbReference type="PRINTS" id="PR00507">
    <property type="entry name" value="N12N6MTFRASE"/>
</dbReference>